<keyword evidence="2 5" id="KW-1133">Transmembrane helix</keyword>
<organism evidence="6 7">
    <name type="scientific">Homarus americanus</name>
    <name type="common">American lobster</name>
    <dbReference type="NCBI Taxonomy" id="6706"/>
    <lineage>
        <taxon>Eukaryota</taxon>
        <taxon>Metazoa</taxon>
        <taxon>Ecdysozoa</taxon>
        <taxon>Arthropoda</taxon>
        <taxon>Crustacea</taxon>
        <taxon>Multicrustacea</taxon>
        <taxon>Malacostraca</taxon>
        <taxon>Eumalacostraca</taxon>
        <taxon>Eucarida</taxon>
        <taxon>Decapoda</taxon>
        <taxon>Pleocyemata</taxon>
        <taxon>Astacidea</taxon>
        <taxon>Nephropoidea</taxon>
        <taxon>Nephropidae</taxon>
        <taxon>Homarus</taxon>
    </lineage>
</organism>
<gene>
    <name evidence="6" type="primary">mfsd4b-L1</name>
    <name evidence="6" type="ORF">Hamer_G002996</name>
</gene>
<keyword evidence="6" id="KW-0762">Sugar transport</keyword>
<feature type="compositionally biased region" description="Polar residues" evidence="4">
    <location>
        <begin position="310"/>
        <end position="322"/>
    </location>
</feature>
<evidence type="ECO:0000313" key="7">
    <source>
        <dbReference type="Proteomes" id="UP000747542"/>
    </source>
</evidence>
<feature type="transmembrane region" description="Helical" evidence="5">
    <location>
        <begin position="176"/>
        <end position="196"/>
    </location>
</feature>
<sequence>MAYYATSPPPVMCYISSSSCTYATSPPPSPPVPTVPVVLLLMALVCREVMGLDAGDKSQLSGGVVEAGNETYEMKTSAGAASKASIGETEDRPAVTKEQAGYGGYVFSFAVKSIAGMSSNEAAYLNACFWGTFAFGRLVSIGIATRLAPSFMLICNISGCLVAMVLMLSFRHSHAVLYLGTCIFGTFLSSVYPTAVTLAETYIHVTSFITSALVVTAASGEMIIPVIIGHGFTAVGPATLLVAGVVMTLISFVSLVQRLKCLLCWRKEEAAEDTGLMKHHVKYYTRMRSNLSESSIGEDSSLTDGPDSVGHSNQGDTSQTQL</sequence>
<feature type="transmembrane region" description="Helical" evidence="5">
    <location>
        <begin position="151"/>
        <end position="170"/>
    </location>
</feature>
<reference evidence="6" key="1">
    <citation type="journal article" date="2021" name="Sci. Adv.">
        <title>The American lobster genome reveals insights on longevity, neural, and immune adaptations.</title>
        <authorList>
            <person name="Polinski J.M."/>
            <person name="Zimin A.V."/>
            <person name="Clark K.F."/>
            <person name="Kohn A.B."/>
            <person name="Sadowski N."/>
            <person name="Timp W."/>
            <person name="Ptitsyn A."/>
            <person name="Khanna P."/>
            <person name="Romanova D.Y."/>
            <person name="Williams P."/>
            <person name="Greenwood S.J."/>
            <person name="Moroz L.L."/>
            <person name="Walt D.R."/>
            <person name="Bodnar A.G."/>
        </authorList>
    </citation>
    <scope>NUCLEOTIDE SEQUENCE</scope>
    <source>
        <strain evidence="6">GMGI-L3</strain>
    </source>
</reference>
<feature type="transmembrane region" description="Helical" evidence="5">
    <location>
        <begin position="208"/>
        <end position="228"/>
    </location>
</feature>
<evidence type="ECO:0000256" key="5">
    <source>
        <dbReference type="SAM" id="Phobius"/>
    </source>
</evidence>
<evidence type="ECO:0000256" key="1">
    <source>
        <dbReference type="ARBA" id="ARBA00022692"/>
    </source>
</evidence>
<dbReference type="AlphaFoldDB" id="A0A8J5JTE0"/>
<feature type="transmembrane region" description="Helical" evidence="5">
    <location>
        <begin position="123"/>
        <end position="144"/>
    </location>
</feature>
<protein>
    <submittedName>
        <fullName evidence="6">Sodium-dependent glucose transporter 1-like 1</fullName>
    </submittedName>
</protein>
<feature type="region of interest" description="Disordered" evidence="4">
    <location>
        <begin position="294"/>
        <end position="322"/>
    </location>
</feature>
<dbReference type="SUPFAM" id="SSF103473">
    <property type="entry name" value="MFS general substrate transporter"/>
    <property type="match status" value="1"/>
</dbReference>
<keyword evidence="1 5" id="KW-0812">Transmembrane</keyword>
<dbReference type="InterPro" id="IPR036259">
    <property type="entry name" value="MFS_trans_sf"/>
</dbReference>
<dbReference type="PANTHER" id="PTHR23121">
    <property type="entry name" value="SODIUM-DEPENDENT GLUCOSE TRANSPORTER 1"/>
    <property type="match status" value="1"/>
</dbReference>
<accession>A0A8J5JTE0</accession>
<evidence type="ECO:0000313" key="6">
    <source>
        <dbReference type="EMBL" id="KAG7163755.1"/>
    </source>
</evidence>
<evidence type="ECO:0000256" key="4">
    <source>
        <dbReference type="SAM" id="MobiDB-lite"/>
    </source>
</evidence>
<keyword evidence="3 5" id="KW-0472">Membrane</keyword>
<keyword evidence="7" id="KW-1185">Reference proteome</keyword>
<comment type="caution">
    <text evidence="6">The sequence shown here is derived from an EMBL/GenBank/DDBJ whole genome shotgun (WGS) entry which is preliminary data.</text>
</comment>
<evidence type="ECO:0000256" key="3">
    <source>
        <dbReference type="ARBA" id="ARBA00023136"/>
    </source>
</evidence>
<feature type="compositionally biased region" description="Polar residues" evidence="4">
    <location>
        <begin position="294"/>
        <end position="303"/>
    </location>
</feature>
<feature type="transmembrane region" description="Helical" evidence="5">
    <location>
        <begin position="234"/>
        <end position="256"/>
    </location>
</feature>
<dbReference type="EMBL" id="JAHLQT010026447">
    <property type="protein sequence ID" value="KAG7163755.1"/>
    <property type="molecule type" value="Genomic_DNA"/>
</dbReference>
<dbReference type="Proteomes" id="UP000747542">
    <property type="component" value="Unassembled WGS sequence"/>
</dbReference>
<proteinExistence type="predicted"/>
<dbReference type="PANTHER" id="PTHR23121:SF10">
    <property type="entry name" value="MAJOR FACILITATOR SUPERFAMILY DOMAIN-CONTAINING PROTEIN 4A"/>
    <property type="match status" value="1"/>
</dbReference>
<name>A0A8J5JTE0_HOMAM</name>
<dbReference type="Gene3D" id="1.20.1250.20">
    <property type="entry name" value="MFS general substrate transporter like domains"/>
    <property type="match status" value="1"/>
</dbReference>
<evidence type="ECO:0000256" key="2">
    <source>
        <dbReference type="ARBA" id="ARBA00022989"/>
    </source>
</evidence>
<keyword evidence="6" id="KW-0813">Transport</keyword>